<proteinExistence type="predicted"/>
<evidence type="ECO:0000313" key="2">
    <source>
        <dbReference type="Proteomes" id="UP000442714"/>
    </source>
</evidence>
<dbReference type="InterPro" id="IPR002495">
    <property type="entry name" value="Glyco_trans_8"/>
</dbReference>
<dbReference type="RefSeq" id="WP_160604376.1">
    <property type="nucleotide sequence ID" value="NZ_WTYX01000001.1"/>
</dbReference>
<dbReference type="GO" id="GO:0016757">
    <property type="term" value="F:glycosyltransferase activity"/>
    <property type="evidence" value="ECO:0007669"/>
    <property type="project" value="InterPro"/>
</dbReference>
<dbReference type="SUPFAM" id="SSF53448">
    <property type="entry name" value="Nucleotide-diphospho-sugar transferases"/>
    <property type="match status" value="1"/>
</dbReference>
<gene>
    <name evidence="1" type="ORF">GRI41_08305</name>
</gene>
<evidence type="ECO:0008006" key="3">
    <source>
        <dbReference type="Google" id="ProtNLM"/>
    </source>
</evidence>
<accession>A0A844ZZF9</accession>
<dbReference type="OrthoDB" id="5672604at2"/>
<organism evidence="1 2">
    <name type="scientific">Pontixanthobacter aquaemixtae</name>
    <dbReference type="NCBI Taxonomy" id="1958940"/>
    <lineage>
        <taxon>Bacteria</taxon>
        <taxon>Pseudomonadati</taxon>
        <taxon>Pseudomonadota</taxon>
        <taxon>Alphaproteobacteria</taxon>
        <taxon>Sphingomonadales</taxon>
        <taxon>Erythrobacteraceae</taxon>
        <taxon>Pontixanthobacter</taxon>
    </lineage>
</organism>
<comment type="caution">
    <text evidence="1">The sequence shown here is derived from an EMBL/GenBank/DDBJ whole genome shotgun (WGS) entry which is preliminary data.</text>
</comment>
<name>A0A844ZZF9_9SPHN</name>
<dbReference type="EMBL" id="WTYX01000001">
    <property type="protein sequence ID" value="MXO90819.1"/>
    <property type="molecule type" value="Genomic_DNA"/>
</dbReference>
<dbReference type="Gene3D" id="3.90.550.10">
    <property type="entry name" value="Spore Coat Polysaccharide Biosynthesis Protein SpsA, Chain A"/>
    <property type="match status" value="1"/>
</dbReference>
<dbReference type="AlphaFoldDB" id="A0A844ZZF9"/>
<dbReference type="InterPro" id="IPR050587">
    <property type="entry name" value="GNT1/Glycosyltrans_8"/>
</dbReference>
<protein>
    <recommendedName>
        <fullName evidence="3">Glycosyl transferase family 8</fullName>
    </recommendedName>
</protein>
<dbReference type="Proteomes" id="UP000442714">
    <property type="component" value="Unassembled WGS sequence"/>
</dbReference>
<keyword evidence="2" id="KW-1185">Reference proteome</keyword>
<evidence type="ECO:0000313" key="1">
    <source>
        <dbReference type="EMBL" id="MXO90819.1"/>
    </source>
</evidence>
<dbReference type="PANTHER" id="PTHR11183">
    <property type="entry name" value="GLYCOGENIN SUBFAMILY MEMBER"/>
    <property type="match status" value="1"/>
</dbReference>
<dbReference type="Pfam" id="PF01501">
    <property type="entry name" value="Glyco_transf_8"/>
    <property type="match status" value="1"/>
</dbReference>
<dbReference type="InterPro" id="IPR029044">
    <property type="entry name" value="Nucleotide-diphossugar_trans"/>
</dbReference>
<sequence length="300" mass="33193">MQNPSSLPTKLVTVTSRDYLPGTQVMLHSFLRTNQWFDGSIIVLENDLRRGDKAALQANFPSVTFPGVSTELDQAIDRLVAEFPKLAGRRTRFLSLDAFQPESGDTALFLDSDLLFLEDIADIADMAAMDGPIIACGDRSQLVGTHRDPVSMEETDTPSSQGFSSFNAGLMILRQDVRTQSVWQELLAHLTPEAWKDVTTDHTDQAVYNRVFGDRVVLADPRFNYLIGHAGQLRGSADVTLKSAKVLHFNGHVKPWLFHQHLPATASDASFIAALGHWNDAYRRFLTAHHFNVSAADSSA</sequence>
<reference evidence="1 2" key="1">
    <citation type="submission" date="2019-12" db="EMBL/GenBank/DDBJ databases">
        <title>Genomic-based taxomic classification of the family Erythrobacteraceae.</title>
        <authorList>
            <person name="Xu L."/>
        </authorList>
    </citation>
    <scope>NUCLEOTIDE SEQUENCE [LARGE SCALE GENOMIC DNA]</scope>
    <source>
        <strain evidence="1 2">KCTC 52763</strain>
    </source>
</reference>